<evidence type="ECO:0000313" key="3">
    <source>
        <dbReference type="EMBL" id="MCT2586768.1"/>
    </source>
</evidence>
<evidence type="ECO:0000256" key="1">
    <source>
        <dbReference type="SAM" id="MobiDB-lite"/>
    </source>
</evidence>
<name>A0ABT2JFY4_9PSEU</name>
<dbReference type="EMBL" id="JAFFZE010000022">
    <property type="protein sequence ID" value="MCT2586768.1"/>
    <property type="molecule type" value="Genomic_DNA"/>
</dbReference>
<dbReference type="InterPro" id="IPR013766">
    <property type="entry name" value="Thioredoxin_domain"/>
</dbReference>
<sequence length="197" mass="20647">MTRSIPVVAGVVLGLVLAGCGNGETGDTAAPPEPNVTSPVTSAVTGSPAAPAPDGISEPPVPADDVPELLRFEAKTIDGEVFEGKTLYGSPAVLWFWAPWCPNCQAEASTIADVAGGDGVRFVGVAAQDQVPAMRDFVDRFGLGSFPHLADTSAEVWQRFGVTYQPAYAFVDSSGAVEVETDQLDADELRDRVRALR</sequence>
<dbReference type="PANTHER" id="PTHR42852:SF17">
    <property type="entry name" value="THIOREDOXIN-LIKE PROTEIN HI_1115"/>
    <property type="match status" value="1"/>
</dbReference>
<accession>A0ABT2JFY4</accession>
<organism evidence="3 4">
    <name type="scientific">Actinophytocola gossypii</name>
    <dbReference type="NCBI Taxonomy" id="2812003"/>
    <lineage>
        <taxon>Bacteria</taxon>
        <taxon>Bacillati</taxon>
        <taxon>Actinomycetota</taxon>
        <taxon>Actinomycetes</taxon>
        <taxon>Pseudonocardiales</taxon>
        <taxon>Pseudonocardiaceae</taxon>
    </lineage>
</organism>
<dbReference type="PROSITE" id="PS51257">
    <property type="entry name" value="PROKAR_LIPOPROTEIN"/>
    <property type="match status" value="1"/>
</dbReference>
<protein>
    <submittedName>
        <fullName evidence="3">Redoxin domain-containing protein</fullName>
    </submittedName>
</protein>
<gene>
    <name evidence="3" type="ORF">JT362_26960</name>
</gene>
<feature type="compositionally biased region" description="Polar residues" evidence="1">
    <location>
        <begin position="35"/>
        <end position="45"/>
    </location>
</feature>
<dbReference type="PANTHER" id="PTHR42852">
    <property type="entry name" value="THIOL:DISULFIDE INTERCHANGE PROTEIN DSBE"/>
    <property type="match status" value="1"/>
</dbReference>
<dbReference type="InterPro" id="IPR000866">
    <property type="entry name" value="AhpC/TSA"/>
</dbReference>
<proteinExistence type="predicted"/>
<dbReference type="Pfam" id="PF00578">
    <property type="entry name" value="AhpC-TSA"/>
    <property type="match status" value="1"/>
</dbReference>
<comment type="caution">
    <text evidence="3">The sequence shown here is derived from an EMBL/GenBank/DDBJ whole genome shotgun (WGS) entry which is preliminary data.</text>
</comment>
<dbReference type="Gene3D" id="3.40.30.10">
    <property type="entry name" value="Glutaredoxin"/>
    <property type="match status" value="1"/>
</dbReference>
<feature type="domain" description="Thioredoxin" evidence="2">
    <location>
        <begin position="46"/>
        <end position="197"/>
    </location>
</feature>
<reference evidence="3 4" key="1">
    <citation type="submission" date="2021-02" db="EMBL/GenBank/DDBJ databases">
        <title>Actinophytocola xerophila sp. nov., isolated from soil of cotton cropping field.</title>
        <authorList>
            <person name="Huang R."/>
            <person name="Chen X."/>
            <person name="Ge X."/>
            <person name="Liu W."/>
        </authorList>
    </citation>
    <scope>NUCLEOTIDE SEQUENCE [LARGE SCALE GENOMIC DNA]</scope>
    <source>
        <strain evidence="3 4">S1-96</strain>
    </source>
</reference>
<dbReference type="PROSITE" id="PS51352">
    <property type="entry name" value="THIOREDOXIN_2"/>
    <property type="match status" value="1"/>
</dbReference>
<dbReference type="SUPFAM" id="SSF52833">
    <property type="entry name" value="Thioredoxin-like"/>
    <property type="match status" value="1"/>
</dbReference>
<dbReference type="InterPro" id="IPR036249">
    <property type="entry name" value="Thioredoxin-like_sf"/>
</dbReference>
<dbReference type="InterPro" id="IPR050553">
    <property type="entry name" value="Thioredoxin_ResA/DsbE_sf"/>
</dbReference>
<dbReference type="Proteomes" id="UP001156441">
    <property type="component" value="Unassembled WGS sequence"/>
</dbReference>
<evidence type="ECO:0000313" key="4">
    <source>
        <dbReference type="Proteomes" id="UP001156441"/>
    </source>
</evidence>
<feature type="region of interest" description="Disordered" evidence="1">
    <location>
        <begin position="24"/>
        <end position="61"/>
    </location>
</feature>
<evidence type="ECO:0000259" key="2">
    <source>
        <dbReference type="PROSITE" id="PS51352"/>
    </source>
</evidence>
<keyword evidence="4" id="KW-1185">Reference proteome</keyword>
<dbReference type="RefSeq" id="WP_260194629.1">
    <property type="nucleotide sequence ID" value="NZ_JAFFZE010000022.1"/>
</dbReference>